<dbReference type="NCBIfam" id="TIGR03647">
    <property type="entry name" value="Na_symport_sm"/>
    <property type="match status" value="1"/>
</dbReference>
<feature type="transmembrane region" description="Helical" evidence="2">
    <location>
        <begin position="63"/>
        <end position="82"/>
    </location>
</feature>
<comment type="caution">
    <text evidence="4">The sequence shown here is derived from an EMBL/GenBank/DDBJ whole genome shotgun (WGS) entry which is preliminary data.</text>
</comment>
<feature type="region of interest" description="Disordered" evidence="1">
    <location>
        <begin position="92"/>
        <end position="126"/>
    </location>
</feature>
<keyword evidence="5" id="KW-1185">Reference proteome</keyword>
<keyword evidence="2" id="KW-0472">Membrane</keyword>
<evidence type="ECO:0000256" key="2">
    <source>
        <dbReference type="SAM" id="Phobius"/>
    </source>
</evidence>
<organism evidence="4 5">
    <name type="scientific">Iodidimonas nitroreducens</name>
    <dbReference type="NCBI Taxonomy" id="1236968"/>
    <lineage>
        <taxon>Bacteria</taxon>
        <taxon>Pseudomonadati</taxon>
        <taxon>Pseudomonadota</taxon>
        <taxon>Alphaproteobacteria</taxon>
        <taxon>Iodidimonadales</taxon>
        <taxon>Iodidimonadaceae</taxon>
        <taxon>Iodidimonas</taxon>
    </lineage>
</organism>
<keyword evidence="2" id="KW-0812">Transmembrane</keyword>
<proteinExistence type="predicted"/>
<accession>A0A5A7N6M5</accession>
<evidence type="ECO:0000313" key="5">
    <source>
        <dbReference type="Proteomes" id="UP000324996"/>
    </source>
</evidence>
<sequence>MGEKQMHSRDLSLSDSRINHYWAANISLLAKLMAIWFIASFGAGIVFVEPLNHIQFFGFKLGFWFSQQGAIYVFLGLVLYYVRRMNRLERQFSHPEKSRPAESGPAESGPAESGPAESGPNVRGSH</sequence>
<gene>
    <name evidence="4" type="ORF">JCM17846_14300</name>
</gene>
<evidence type="ECO:0000313" key="4">
    <source>
        <dbReference type="EMBL" id="GER03748.1"/>
    </source>
</evidence>
<evidence type="ECO:0000259" key="3">
    <source>
        <dbReference type="Pfam" id="PF13937"/>
    </source>
</evidence>
<name>A0A5A7N6M5_9PROT</name>
<dbReference type="Proteomes" id="UP000324996">
    <property type="component" value="Unassembled WGS sequence"/>
</dbReference>
<feature type="domain" description="Sodium symporter small subunit" evidence="3">
    <location>
        <begin position="20"/>
        <end position="93"/>
    </location>
</feature>
<evidence type="ECO:0000256" key="1">
    <source>
        <dbReference type="SAM" id="MobiDB-lite"/>
    </source>
</evidence>
<protein>
    <recommendedName>
        <fullName evidence="3">Sodium symporter small subunit domain-containing protein</fullName>
    </recommendedName>
</protein>
<feature type="transmembrane region" description="Helical" evidence="2">
    <location>
        <begin position="21"/>
        <end position="48"/>
    </location>
</feature>
<dbReference type="Pfam" id="PF13937">
    <property type="entry name" value="DUF4212"/>
    <property type="match status" value="1"/>
</dbReference>
<dbReference type="AlphaFoldDB" id="A0A5A7N6M5"/>
<dbReference type="EMBL" id="BKCN01000005">
    <property type="protein sequence ID" value="GER03748.1"/>
    <property type="molecule type" value="Genomic_DNA"/>
</dbReference>
<reference evidence="4 5" key="1">
    <citation type="submission" date="2019-09" db="EMBL/GenBank/DDBJ databases">
        <title>NBRP : Genome information of microbial organism related human and environment.</title>
        <authorList>
            <person name="Hattori M."/>
            <person name="Oshima K."/>
            <person name="Inaba H."/>
            <person name="Suda W."/>
            <person name="Sakamoto M."/>
            <person name="Iino T."/>
            <person name="Kitahara M."/>
            <person name="Oshida Y."/>
            <person name="Iida T."/>
            <person name="Kudo T."/>
            <person name="Itoh T."/>
            <person name="Ohkuma M."/>
        </authorList>
    </citation>
    <scope>NUCLEOTIDE SEQUENCE [LARGE SCALE GENOMIC DNA]</scope>
    <source>
        <strain evidence="4 5">Q-1</strain>
    </source>
</reference>
<dbReference type="InterPro" id="IPR019886">
    <property type="entry name" value="Na_symporter_ssu"/>
</dbReference>
<keyword evidence="2" id="KW-1133">Transmembrane helix</keyword>